<dbReference type="Pfam" id="PF25555">
    <property type="entry name" value="RAB3A-like_C"/>
    <property type="match status" value="1"/>
</dbReference>
<evidence type="ECO:0000256" key="2">
    <source>
        <dbReference type="SAM" id="Coils"/>
    </source>
</evidence>
<evidence type="ECO:0000313" key="6">
    <source>
        <dbReference type="Proteomes" id="UP000252139"/>
    </source>
</evidence>
<accession>A0A367K2R4</accession>
<gene>
    <name evidence="5" type="ORF">CU097_004247</name>
</gene>
<dbReference type="EMBL" id="PJQL01000358">
    <property type="protein sequence ID" value="RCH96542.1"/>
    <property type="molecule type" value="Genomic_DNA"/>
</dbReference>
<feature type="compositionally biased region" description="Basic and acidic residues" evidence="3">
    <location>
        <begin position="328"/>
        <end position="337"/>
    </location>
</feature>
<name>A0A367K2R4_RHIAZ</name>
<protein>
    <recommendedName>
        <fullName evidence="4">GDP/GTP exchange factor Sec2 N-terminal domain-containing protein</fullName>
    </recommendedName>
</protein>
<dbReference type="OrthoDB" id="5560525at2759"/>
<evidence type="ECO:0000259" key="4">
    <source>
        <dbReference type="Pfam" id="PF06428"/>
    </source>
</evidence>
<dbReference type="SUPFAM" id="SSF52833">
    <property type="entry name" value="Thioredoxin-like"/>
    <property type="match status" value="1"/>
</dbReference>
<dbReference type="GO" id="GO:0006887">
    <property type="term" value="P:exocytosis"/>
    <property type="evidence" value="ECO:0007669"/>
    <property type="project" value="TreeGrafter"/>
</dbReference>
<dbReference type="PANTHER" id="PTHR14430:SF0">
    <property type="entry name" value="SEC2P DOMAIN-CONTAINING PROTEIN"/>
    <property type="match status" value="1"/>
</dbReference>
<organism evidence="5 6">
    <name type="scientific">Rhizopus azygosporus</name>
    <name type="common">Rhizopus microsporus var. azygosporus</name>
    <dbReference type="NCBI Taxonomy" id="86630"/>
    <lineage>
        <taxon>Eukaryota</taxon>
        <taxon>Fungi</taxon>
        <taxon>Fungi incertae sedis</taxon>
        <taxon>Mucoromycota</taxon>
        <taxon>Mucoromycotina</taxon>
        <taxon>Mucoromycetes</taxon>
        <taxon>Mucorales</taxon>
        <taxon>Mucorineae</taxon>
        <taxon>Rhizopodaceae</taxon>
        <taxon>Rhizopus</taxon>
    </lineage>
</organism>
<dbReference type="Proteomes" id="UP000252139">
    <property type="component" value="Unassembled WGS sequence"/>
</dbReference>
<feature type="coiled-coil region" evidence="2">
    <location>
        <begin position="400"/>
        <end position="561"/>
    </location>
</feature>
<dbReference type="Gene3D" id="6.10.140.910">
    <property type="match status" value="1"/>
</dbReference>
<proteinExistence type="predicted"/>
<keyword evidence="6" id="KW-1185">Reference proteome</keyword>
<evidence type="ECO:0000313" key="5">
    <source>
        <dbReference type="EMBL" id="RCH96542.1"/>
    </source>
</evidence>
<keyword evidence="1 2" id="KW-0175">Coiled coil</keyword>
<dbReference type="PANTHER" id="PTHR14430">
    <property type="entry name" value="RABIN3-RELATED"/>
    <property type="match status" value="1"/>
</dbReference>
<dbReference type="GO" id="GO:0051286">
    <property type="term" value="C:cell tip"/>
    <property type="evidence" value="ECO:0007669"/>
    <property type="project" value="TreeGrafter"/>
</dbReference>
<comment type="caution">
    <text evidence="5">The sequence shown here is derived from an EMBL/GenBank/DDBJ whole genome shotgun (WGS) entry which is preliminary data.</text>
</comment>
<dbReference type="CDD" id="cd03062">
    <property type="entry name" value="TRX_Fd_Sucrase"/>
    <property type="match status" value="1"/>
</dbReference>
<dbReference type="InterPro" id="IPR036249">
    <property type="entry name" value="Thioredoxin-like_sf"/>
</dbReference>
<dbReference type="InterPro" id="IPR009737">
    <property type="entry name" value="Aim32/Apd1-like"/>
</dbReference>
<dbReference type="AlphaFoldDB" id="A0A367K2R4"/>
<dbReference type="GO" id="GO:0070319">
    <property type="term" value="C:Golgi to plasma membrane transport vesicle"/>
    <property type="evidence" value="ECO:0007669"/>
    <property type="project" value="TreeGrafter"/>
</dbReference>
<dbReference type="InterPro" id="IPR040351">
    <property type="entry name" value="RAB3IL/RAB3IP/Sec2"/>
</dbReference>
<dbReference type="CDD" id="cd21044">
    <property type="entry name" value="Rab11BD_RAB3IP_like"/>
    <property type="match status" value="1"/>
</dbReference>
<sequence>MLRRALICRRRLYSTIPFDDKPFKFSRFEPCCPDSTKIAANGYVPCQAHPIPDVLGKKIEIHEPMVRPSGLRHMVACIGPDALEWTRAKVEAHRGGIIHSIDHLKNRWLKENRPTHDDKAILSTVADRPASSKTTDIIMFPEFKIYKDVNPNRLETFYPVLDTMWKDASSSLPKHVECDDMQADAFILVCTHGRRDMRCGRIGPLIVEEFKRVIREKGLTGKVEVWGTSHFGGHKFAGNVIIHQRGLGGHMYGNVRQCHIADIVDRHIIHQRVIKDLWRGQVTPIQLMDSTKQHGKVKDEEIANLYSSLQAVIERPLPPSNNNNNNDNDTKSADEAKFIPPPPSLPISPSSSSPIIQLKPTATTSLTTPRDSNLDCPCQKIIDKQDIRHCALCRSTIPIIEELLSEKNNHENEIAILEEQLKHEQSRIAEQMESIKVLNSRLEQVTLELDDKTAKFQALQSDMELLNDKYVDEIERVAEIQHSKDMVESELEDLSRRLFEEANGMVANEKREKHNLEIAHKHLENQLQETRERLAAEQMQLKELRKRMEEMMKNNTSEDNNDMPKTPDHVKDITALLSEKISQPLNGKHIEIDSLMLEEFKEFVETGKSVPLKKIHSIPFMKNCQEEDVEACLRFGPNSRLSARKVNEAIALNSCFIEEAPQGFAEEQAKRLVSENPLKISAAKSMMWERFSNSNNQATVFSGCQACGRNDGTALPYRFRISYFDDWACIDRFCRDRLVAVCEFYVLIRNIRQGLYSNRSIPDLYHEAMRLRLQMFYARMGALPWTLQTSGSNDELKVITSESCPLPKTKKVIDDNNVRRGSLNIVQSSIQETKNEEE</sequence>
<evidence type="ECO:0000256" key="3">
    <source>
        <dbReference type="SAM" id="MobiDB-lite"/>
    </source>
</evidence>
<dbReference type="SUPFAM" id="SSF144284">
    <property type="entry name" value="Sec2 N-terminal region"/>
    <property type="match status" value="1"/>
</dbReference>
<dbReference type="Pfam" id="PF06428">
    <property type="entry name" value="Sec2p"/>
    <property type="match status" value="1"/>
</dbReference>
<feature type="domain" description="GDP/GTP exchange factor Sec2 N-terminal" evidence="4">
    <location>
        <begin position="417"/>
        <end position="551"/>
    </location>
</feature>
<dbReference type="Pfam" id="PF06999">
    <property type="entry name" value="Suc_Fer-like"/>
    <property type="match status" value="1"/>
</dbReference>
<reference evidence="5 6" key="1">
    <citation type="journal article" date="2018" name="G3 (Bethesda)">
        <title>Phylogenetic and Phylogenomic Definition of Rhizopus Species.</title>
        <authorList>
            <person name="Gryganskyi A.P."/>
            <person name="Golan J."/>
            <person name="Dolatabadi S."/>
            <person name="Mondo S."/>
            <person name="Robb S."/>
            <person name="Idnurm A."/>
            <person name="Muszewska A."/>
            <person name="Steczkiewicz K."/>
            <person name="Masonjones S."/>
            <person name="Liao H.L."/>
            <person name="Gajdeczka M.T."/>
            <person name="Anike F."/>
            <person name="Vuek A."/>
            <person name="Anishchenko I.M."/>
            <person name="Voigt K."/>
            <person name="de Hoog G.S."/>
            <person name="Smith M.E."/>
            <person name="Heitman J."/>
            <person name="Vilgalys R."/>
            <person name="Stajich J.E."/>
        </authorList>
    </citation>
    <scope>NUCLEOTIDE SEQUENCE [LARGE SCALE GENOMIC DNA]</scope>
    <source>
        <strain evidence="5 6">CBS 357.93</strain>
    </source>
</reference>
<evidence type="ECO:0000256" key="1">
    <source>
        <dbReference type="ARBA" id="ARBA00023054"/>
    </source>
</evidence>
<feature type="region of interest" description="Disordered" evidence="3">
    <location>
        <begin position="315"/>
        <end position="355"/>
    </location>
</feature>
<dbReference type="Gene3D" id="3.40.30.10">
    <property type="entry name" value="Glutaredoxin"/>
    <property type="match status" value="1"/>
</dbReference>
<dbReference type="InterPro" id="IPR009449">
    <property type="entry name" value="Sec2_N"/>
</dbReference>
<dbReference type="STRING" id="86630.A0A367K2R4"/>
<dbReference type="GO" id="GO:0005085">
    <property type="term" value="F:guanyl-nucleotide exchange factor activity"/>
    <property type="evidence" value="ECO:0007669"/>
    <property type="project" value="InterPro"/>
</dbReference>